<gene>
    <name evidence="1" type="ORF">NQ318_017626</name>
</gene>
<comment type="caution">
    <text evidence="1">The sequence shown here is derived from an EMBL/GenBank/DDBJ whole genome shotgun (WGS) entry which is preliminary data.</text>
</comment>
<evidence type="ECO:0000313" key="2">
    <source>
        <dbReference type="Proteomes" id="UP001162162"/>
    </source>
</evidence>
<evidence type="ECO:0000313" key="1">
    <source>
        <dbReference type="EMBL" id="KAJ8957728.1"/>
    </source>
</evidence>
<dbReference type="AlphaFoldDB" id="A0AAV8Z136"/>
<reference evidence="1" key="1">
    <citation type="journal article" date="2023" name="Insect Mol. Biol.">
        <title>Genome sequencing provides insights into the evolution of gene families encoding plant cell wall-degrading enzymes in longhorned beetles.</title>
        <authorList>
            <person name="Shin N.R."/>
            <person name="Okamura Y."/>
            <person name="Kirsch R."/>
            <person name="Pauchet Y."/>
        </authorList>
    </citation>
    <scope>NUCLEOTIDE SEQUENCE</scope>
    <source>
        <strain evidence="1">AMC_N1</strain>
    </source>
</reference>
<organism evidence="1 2">
    <name type="scientific">Aromia moschata</name>
    <dbReference type="NCBI Taxonomy" id="1265417"/>
    <lineage>
        <taxon>Eukaryota</taxon>
        <taxon>Metazoa</taxon>
        <taxon>Ecdysozoa</taxon>
        <taxon>Arthropoda</taxon>
        <taxon>Hexapoda</taxon>
        <taxon>Insecta</taxon>
        <taxon>Pterygota</taxon>
        <taxon>Neoptera</taxon>
        <taxon>Endopterygota</taxon>
        <taxon>Coleoptera</taxon>
        <taxon>Polyphaga</taxon>
        <taxon>Cucujiformia</taxon>
        <taxon>Chrysomeloidea</taxon>
        <taxon>Cerambycidae</taxon>
        <taxon>Cerambycinae</taxon>
        <taxon>Callichromatini</taxon>
        <taxon>Aromia</taxon>
    </lineage>
</organism>
<dbReference type="Proteomes" id="UP001162162">
    <property type="component" value="Unassembled WGS sequence"/>
</dbReference>
<sequence>MESDSDDDKVLSKLSDEYDEEGSFVIDLESDLVDIEDQKMFEAEDLQIGVWLDTKLTFAEHVAKNHPEGGKNRPRPSKRRLLACVAHSQMIYAAPSWHSIKDNSKLVRKLTSVQRKMAIRVCNAYRTVPIEFLIQERWDKYSGVVRTKASANVINRWQPAAGKIEWALGLTTPAIADKILESNVTYHYIKLPMAQVAKNLLAIWGKNAN</sequence>
<name>A0AAV8Z136_9CUCU</name>
<proteinExistence type="predicted"/>
<accession>A0AAV8Z136</accession>
<protein>
    <submittedName>
        <fullName evidence="1">Uncharacterized protein</fullName>
    </submittedName>
</protein>
<keyword evidence="2" id="KW-1185">Reference proteome</keyword>
<dbReference type="EMBL" id="JAPWTK010000021">
    <property type="protein sequence ID" value="KAJ8957728.1"/>
    <property type="molecule type" value="Genomic_DNA"/>
</dbReference>